<keyword evidence="5 7" id="KW-1133">Transmembrane helix</keyword>
<evidence type="ECO:0000256" key="7">
    <source>
        <dbReference type="RuleBase" id="RU363032"/>
    </source>
</evidence>
<sequence length="205" mass="22958">MVNSALLAFPAMLISTFIGSLAAYPFSQFKFRGDTAVYFLLLSGMYIPYQTVLIPLFFIIRRLGLYDTIPGLWLVHTAYGIPFTTLILRNFFATVPSELMEAAALDGCSLIGYYWKILLPVGRSGIAATLILQFRAIWNEFLFALTLTQSAKSMPVTVRLQSFVSMTEVHWGPLMGATLITILPIIVVFLVFKRYFVTGLIGVYK</sequence>
<proteinExistence type="inferred from homology"/>
<dbReference type="AlphaFoldDB" id="A0A662DJ09"/>
<feature type="domain" description="ABC transmembrane type-1" evidence="8">
    <location>
        <begin position="1"/>
        <end position="192"/>
    </location>
</feature>
<dbReference type="SUPFAM" id="SSF161098">
    <property type="entry name" value="MetI-like"/>
    <property type="match status" value="1"/>
</dbReference>
<feature type="transmembrane region" description="Helical" evidence="7">
    <location>
        <begin position="171"/>
        <end position="192"/>
    </location>
</feature>
<dbReference type="Pfam" id="PF00528">
    <property type="entry name" value="BPD_transp_1"/>
    <property type="match status" value="1"/>
</dbReference>
<dbReference type="GO" id="GO:0005886">
    <property type="term" value="C:plasma membrane"/>
    <property type="evidence" value="ECO:0007669"/>
    <property type="project" value="UniProtKB-SubCell"/>
</dbReference>
<dbReference type="InterPro" id="IPR000515">
    <property type="entry name" value="MetI-like"/>
</dbReference>
<gene>
    <name evidence="9" type="ORF">DRJ04_02310</name>
</gene>
<keyword evidence="3" id="KW-1003">Cell membrane</keyword>
<evidence type="ECO:0000256" key="2">
    <source>
        <dbReference type="ARBA" id="ARBA00022448"/>
    </source>
</evidence>
<dbReference type="PANTHER" id="PTHR43744:SF8">
    <property type="entry name" value="SN-GLYCEROL-3-PHOSPHATE TRANSPORT SYSTEM PERMEASE PROTEIN UGPE"/>
    <property type="match status" value="1"/>
</dbReference>
<evidence type="ECO:0000256" key="5">
    <source>
        <dbReference type="ARBA" id="ARBA00022989"/>
    </source>
</evidence>
<evidence type="ECO:0000256" key="1">
    <source>
        <dbReference type="ARBA" id="ARBA00004651"/>
    </source>
</evidence>
<evidence type="ECO:0000313" key="9">
    <source>
        <dbReference type="EMBL" id="RLE14487.1"/>
    </source>
</evidence>
<dbReference type="GO" id="GO:0055085">
    <property type="term" value="P:transmembrane transport"/>
    <property type="evidence" value="ECO:0007669"/>
    <property type="project" value="InterPro"/>
</dbReference>
<comment type="subcellular location">
    <subcellularLocation>
        <location evidence="1 7">Cell membrane</location>
        <topology evidence="1 7">Multi-pass membrane protein</topology>
    </subcellularLocation>
</comment>
<comment type="caution">
    <text evidence="9">The sequence shown here is derived from an EMBL/GenBank/DDBJ whole genome shotgun (WGS) entry which is preliminary data.</text>
</comment>
<evidence type="ECO:0000256" key="6">
    <source>
        <dbReference type="ARBA" id="ARBA00023136"/>
    </source>
</evidence>
<dbReference type="PROSITE" id="PS50928">
    <property type="entry name" value="ABC_TM1"/>
    <property type="match status" value="1"/>
</dbReference>
<keyword evidence="6 7" id="KW-0472">Membrane</keyword>
<dbReference type="PANTHER" id="PTHR43744">
    <property type="entry name" value="ABC TRANSPORTER PERMEASE PROTEIN MG189-RELATED-RELATED"/>
    <property type="match status" value="1"/>
</dbReference>
<dbReference type="Proteomes" id="UP000280417">
    <property type="component" value="Unassembled WGS sequence"/>
</dbReference>
<reference evidence="9 10" key="1">
    <citation type="submission" date="2018-06" db="EMBL/GenBank/DDBJ databases">
        <title>Extensive metabolic versatility and redundancy in microbially diverse, dynamic hydrothermal sediments.</title>
        <authorList>
            <person name="Dombrowski N."/>
            <person name="Teske A."/>
            <person name="Baker B.J."/>
        </authorList>
    </citation>
    <scope>NUCLEOTIDE SEQUENCE [LARGE SCALE GENOMIC DNA]</scope>
    <source>
        <strain evidence="9">B3_G15</strain>
    </source>
</reference>
<evidence type="ECO:0000313" key="10">
    <source>
        <dbReference type="Proteomes" id="UP000280417"/>
    </source>
</evidence>
<comment type="similarity">
    <text evidence="7">Belongs to the binding-protein-dependent transport system permease family.</text>
</comment>
<feature type="transmembrane region" description="Helical" evidence="7">
    <location>
        <begin position="72"/>
        <end position="92"/>
    </location>
</feature>
<evidence type="ECO:0000256" key="3">
    <source>
        <dbReference type="ARBA" id="ARBA00022475"/>
    </source>
</evidence>
<feature type="transmembrane region" description="Helical" evidence="7">
    <location>
        <begin position="36"/>
        <end position="60"/>
    </location>
</feature>
<keyword evidence="4 7" id="KW-0812">Transmembrane</keyword>
<keyword evidence="2 7" id="KW-0813">Transport</keyword>
<evidence type="ECO:0000259" key="8">
    <source>
        <dbReference type="PROSITE" id="PS50928"/>
    </source>
</evidence>
<organism evidence="9 10">
    <name type="scientific">Aerophobetes bacterium</name>
    <dbReference type="NCBI Taxonomy" id="2030807"/>
    <lineage>
        <taxon>Bacteria</taxon>
        <taxon>Candidatus Aerophobota</taxon>
    </lineage>
</organism>
<dbReference type="EMBL" id="QMQA01000042">
    <property type="protein sequence ID" value="RLE14487.1"/>
    <property type="molecule type" value="Genomic_DNA"/>
</dbReference>
<feature type="transmembrane region" description="Helical" evidence="7">
    <location>
        <begin position="6"/>
        <end position="24"/>
    </location>
</feature>
<protein>
    <submittedName>
        <fullName evidence="9">Carbohydrate ABC transporter permease</fullName>
    </submittedName>
</protein>
<evidence type="ECO:0000256" key="4">
    <source>
        <dbReference type="ARBA" id="ARBA00022692"/>
    </source>
</evidence>
<dbReference type="CDD" id="cd06261">
    <property type="entry name" value="TM_PBP2"/>
    <property type="match status" value="1"/>
</dbReference>
<dbReference type="InterPro" id="IPR035906">
    <property type="entry name" value="MetI-like_sf"/>
</dbReference>
<name>A0A662DJ09_UNCAE</name>
<accession>A0A662DJ09</accession>
<dbReference type="Gene3D" id="1.10.3720.10">
    <property type="entry name" value="MetI-like"/>
    <property type="match status" value="1"/>
</dbReference>